<proteinExistence type="inferred from homology"/>
<dbReference type="GO" id="GO:0009252">
    <property type="term" value="P:peptidoglycan biosynthetic process"/>
    <property type="evidence" value="ECO:0007669"/>
    <property type="project" value="UniProtKB-KW"/>
</dbReference>
<evidence type="ECO:0000256" key="2">
    <source>
        <dbReference type="ARBA" id="ARBA00004752"/>
    </source>
</evidence>
<dbReference type="GO" id="GO:0008360">
    <property type="term" value="P:regulation of cell shape"/>
    <property type="evidence" value="ECO:0007669"/>
    <property type="project" value="UniProtKB-KW"/>
</dbReference>
<evidence type="ECO:0000256" key="5">
    <source>
        <dbReference type="ARBA" id="ARBA00022475"/>
    </source>
</evidence>
<dbReference type="InterPro" id="IPR001460">
    <property type="entry name" value="PCN-bd_Tpept"/>
</dbReference>
<dbReference type="InterPro" id="IPR001264">
    <property type="entry name" value="Glyco_trans_51"/>
</dbReference>
<dbReference type="InterPro" id="IPR036950">
    <property type="entry name" value="PBP_transglycosylase"/>
</dbReference>
<evidence type="ECO:0000256" key="12">
    <source>
        <dbReference type="ARBA" id="ARBA00022984"/>
    </source>
</evidence>
<dbReference type="PANTHER" id="PTHR32282:SF11">
    <property type="entry name" value="PENICILLIN-BINDING PROTEIN 1B"/>
    <property type="match status" value="1"/>
</dbReference>
<dbReference type="OrthoDB" id="9766909at2"/>
<accession>A0A399T2X7</accession>
<keyword evidence="6" id="KW-0121">Carboxypeptidase</keyword>
<dbReference type="AlphaFoldDB" id="A0A399T2X7"/>
<dbReference type="InterPro" id="IPR023346">
    <property type="entry name" value="Lysozyme-like_dom_sf"/>
</dbReference>
<feature type="domain" description="Penicillin-binding protein transpeptidase" evidence="19">
    <location>
        <begin position="436"/>
        <end position="672"/>
    </location>
</feature>
<keyword evidence="15" id="KW-0961">Cell wall biogenesis/degradation</keyword>
<comment type="subcellular location">
    <subcellularLocation>
        <location evidence="1">Cell membrane</location>
    </subcellularLocation>
</comment>
<dbReference type="PANTHER" id="PTHR32282">
    <property type="entry name" value="BINDING PROTEIN TRANSPEPTIDASE, PUTATIVE-RELATED"/>
    <property type="match status" value="1"/>
</dbReference>
<keyword evidence="11" id="KW-0133">Cell shape</keyword>
<dbReference type="Pfam" id="PF00912">
    <property type="entry name" value="Transgly"/>
    <property type="match status" value="1"/>
</dbReference>
<dbReference type="GO" id="GO:0009002">
    <property type="term" value="F:serine-type D-Ala-D-Ala carboxypeptidase activity"/>
    <property type="evidence" value="ECO:0007669"/>
    <property type="project" value="UniProtKB-EC"/>
</dbReference>
<dbReference type="Proteomes" id="UP000265926">
    <property type="component" value="Unassembled WGS sequence"/>
</dbReference>
<evidence type="ECO:0000259" key="19">
    <source>
        <dbReference type="Pfam" id="PF00905"/>
    </source>
</evidence>
<keyword evidence="7" id="KW-0645">Protease</keyword>
<dbReference type="GO" id="GO:0005886">
    <property type="term" value="C:plasma membrane"/>
    <property type="evidence" value="ECO:0007669"/>
    <property type="project" value="UniProtKB-SubCell"/>
</dbReference>
<keyword evidence="9" id="KW-0808">Transferase</keyword>
<protein>
    <submittedName>
        <fullName evidence="21">Penicillin-binding protein</fullName>
    </submittedName>
</protein>
<evidence type="ECO:0000313" key="22">
    <source>
        <dbReference type="Proteomes" id="UP000265926"/>
    </source>
</evidence>
<evidence type="ECO:0000256" key="13">
    <source>
        <dbReference type="ARBA" id="ARBA00023136"/>
    </source>
</evidence>
<feature type="region of interest" description="Disordered" evidence="18">
    <location>
        <begin position="1"/>
        <end position="29"/>
    </location>
</feature>
<keyword evidence="5" id="KW-1003">Cell membrane</keyword>
<evidence type="ECO:0000256" key="4">
    <source>
        <dbReference type="ARBA" id="ARBA00007739"/>
    </source>
</evidence>
<evidence type="ECO:0000256" key="15">
    <source>
        <dbReference type="ARBA" id="ARBA00023316"/>
    </source>
</evidence>
<evidence type="ECO:0000256" key="3">
    <source>
        <dbReference type="ARBA" id="ARBA00007090"/>
    </source>
</evidence>
<evidence type="ECO:0000256" key="17">
    <source>
        <dbReference type="ARBA" id="ARBA00049902"/>
    </source>
</evidence>
<evidence type="ECO:0000256" key="7">
    <source>
        <dbReference type="ARBA" id="ARBA00022670"/>
    </source>
</evidence>
<evidence type="ECO:0000256" key="10">
    <source>
        <dbReference type="ARBA" id="ARBA00022801"/>
    </source>
</evidence>
<evidence type="ECO:0000256" key="14">
    <source>
        <dbReference type="ARBA" id="ARBA00023268"/>
    </source>
</evidence>
<organism evidence="21 22">
    <name type="scientific">Maribellus luteus</name>
    <dbReference type="NCBI Taxonomy" id="2305463"/>
    <lineage>
        <taxon>Bacteria</taxon>
        <taxon>Pseudomonadati</taxon>
        <taxon>Bacteroidota</taxon>
        <taxon>Bacteroidia</taxon>
        <taxon>Marinilabiliales</taxon>
        <taxon>Prolixibacteraceae</taxon>
        <taxon>Maribellus</taxon>
    </lineage>
</organism>
<evidence type="ECO:0000259" key="20">
    <source>
        <dbReference type="Pfam" id="PF00912"/>
    </source>
</evidence>
<comment type="caution">
    <text evidence="21">The sequence shown here is derived from an EMBL/GenBank/DDBJ whole genome shotgun (WGS) entry which is preliminary data.</text>
</comment>
<dbReference type="GO" id="GO:0008955">
    <property type="term" value="F:peptidoglycan glycosyltransferase activity"/>
    <property type="evidence" value="ECO:0007669"/>
    <property type="project" value="UniProtKB-EC"/>
</dbReference>
<dbReference type="Gene3D" id="1.10.3810.10">
    <property type="entry name" value="Biosynthetic peptidoglycan transglycosylase-like"/>
    <property type="match status" value="1"/>
</dbReference>
<gene>
    <name evidence="21" type="ORF">D1614_02190</name>
</gene>
<evidence type="ECO:0000256" key="16">
    <source>
        <dbReference type="ARBA" id="ARBA00034000"/>
    </source>
</evidence>
<dbReference type="Gene3D" id="3.40.710.10">
    <property type="entry name" value="DD-peptidase/beta-lactamase superfamily"/>
    <property type="match status" value="2"/>
</dbReference>
<evidence type="ECO:0000256" key="8">
    <source>
        <dbReference type="ARBA" id="ARBA00022676"/>
    </source>
</evidence>
<dbReference type="InterPro" id="IPR012338">
    <property type="entry name" value="Beta-lactam/transpept-like"/>
</dbReference>
<evidence type="ECO:0000256" key="9">
    <source>
        <dbReference type="ARBA" id="ARBA00022679"/>
    </source>
</evidence>
<feature type="compositionally biased region" description="Polar residues" evidence="18">
    <location>
        <begin position="7"/>
        <end position="18"/>
    </location>
</feature>
<comment type="similarity">
    <text evidence="4">In the N-terminal section; belongs to the glycosyltransferase 51 family.</text>
</comment>
<keyword evidence="22" id="KW-1185">Reference proteome</keyword>
<dbReference type="SUPFAM" id="SSF53955">
    <property type="entry name" value="Lysozyme-like"/>
    <property type="match status" value="1"/>
</dbReference>
<evidence type="ECO:0000313" key="21">
    <source>
        <dbReference type="EMBL" id="RIJ50760.1"/>
    </source>
</evidence>
<comment type="pathway">
    <text evidence="2">Cell wall biogenesis; peptidoglycan biosynthesis.</text>
</comment>
<name>A0A399T2X7_9BACT</name>
<comment type="catalytic activity">
    <reaction evidence="17">
        <text>[GlcNAc-(1-&gt;4)-Mur2Ac(oyl-L-Ala-gamma-D-Glu-L-Lys-D-Ala-D-Ala)](n)-di-trans,octa-cis-undecaprenyl diphosphate + beta-D-GlcNAc-(1-&gt;4)-Mur2Ac(oyl-L-Ala-gamma-D-Glu-L-Lys-D-Ala-D-Ala)-di-trans,octa-cis-undecaprenyl diphosphate = [GlcNAc-(1-&gt;4)-Mur2Ac(oyl-L-Ala-gamma-D-Glu-L-Lys-D-Ala-D-Ala)](n+1)-di-trans,octa-cis-undecaprenyl diphosphate + di-trans,octa-cis-undecaprenyl diphosphate + H(+)</text>
        <dbReference type="Rhea" id="RHEA:23708"/>
        <dbReference type="Rhea" id="RHEA-COMP:9602"/>
        <dbReference type="Rhea" id="RHEA-COMP:9603"/>
        <dbReference type="ChEBI" id="CHEBI:15378"/>
        <dbReference type="ChEBI" id="CHEBI:58405"/>
        <dbReference type="ChEBI" id="CHEBI:60033"/>
        <dbReference type="ChEBI" id="CHEBI:78435"/>
        <dbReference type="EC" id="2.4.99.28"/>
    </reaction>
</comment>
<dbReference type="RefSeq" id="WP_119436228.1">
    <property type="nucleotide sequence ID" value="NZ_QWGR01000001.1"/>
</dbReference>
<dbReference type="InterPro" id="IPR050396">
    <property type="entry name" value="Glycosyltr_51/Transpeptidase"/>
</dbReference>
<evidence type="ECO:0000256" key="1">
    <source>
        <dbReference type="ARBA" id="ARBA00004236"/>
    </source>
</evidence>
<keyword evidence="14" id="KW-0511">Multifunctional enzyme</keyword>
<dbReference type="GO" id="GO:0030288">
    <property type="term" value="C:outer membrane-bounded periplasmic space"/>
    <property type="evidence" value="ECO:0007669"/>
    <property type="project" value="TreeGrafter"/>
</dbReference>
<dbReference type="SUPFAM" id="SSF56601">
    <property type="entry name" value="beta-lactamase/transpeptidase-like"/>
    <property type="match status" value="1"/>
</dbReference>
<keyword evidence="8" id="KW-0328">Glycosyltransferase</keyword>
<evidence type="ECO:0000256" key="18">
    <source>
        <dbReference type="SAM" id="MobiDB-lite"/>
    </source>
</evidence>
<keyword evidence="12" id="KW-0573">Peptidoglycan synthesis</keyword>
<dbReference type="GO" id="GO:0071555">
    <property type="term" value="P:cell wall organization"/>
    <property type="evidence" value="ECO:0007669"/>
    <property type="project" value="UniProtKB-KW"/>
</dbReference>
<comment type="catalytic activity">
    <reaction evidence="16">
        <text>Preferential cleavage: (Ac)2-L-Lys-D-Ala-|-D-Ala. Also transpeptidation of peptidyl-alanyl moieties that are N-acyl substituents of D-alanine.</text>
        <dbReference type="EC" id="3.4.16.4"/>
    </reaction>
</comment>
<keyword evidence="13" id="KW-0472">Membrane</keyword>
<dbReference type="EMBL" id="QWGR01000001">
    <property type="protein sequence ID" value="RIJ50760.1"/>
    <property type="molecule type" value="Genomic_DNA"/>
</dbReference>
<feature type="domain" description="Glycosyl transferase family 51" evidence="20">
    <location>
        <begin position="88"/>
        <end position="267"/>
    </location>
</feature>
<reference evidence="21 22" key="1">
    <citation type="submission" date="2018-08" db="EMBL/GenBank/DDBJ databases">
        <title>Pallidiluteibacterium maritimus gen. nov., sp. nov., isolated from coastal sediment.</title>
        <authorList>
            <person name="Zhou L.Y."/>
        </authorList>
    </citation>
    <scope>NUCLEOTIDE SEQUENCE [LARGE SCALE GENOMIC DNA]</scope>
    <source>
        <strain evidence="21 22">XSD2</strain>
    </source>
</reference>
<dbReference type="GO" id="GO:0008658">
    <property type="term" value="F:penicillin binding"/>
    <property type="evidence" value="ECO:0007669"/>
    <property type="project" value="InterPro"/>
</dbReference>
<dbReference type="GO" id="GO:0006508">
    <property type="term" value="P:proteolysis"/>
    <property type="evidence" value="ECO:0007669"/>
    <property type="project" value="UniProtKB-KW"/>
</dbReference>
<comment type="similarity">
    <text evidence="3">In the C-terminal section; belongs to the transpeptidase family.</text>
</comment>
<evidence type="ECO:0000256" key="6">
    <source>
        <dbReference type="ARBA" id="ARBA00022645"/>
    </source>
</evidence>
<keyword evidence="10" id="KW-0378">Hydrolase</keyword>
<evidence type="ECO:0000256" key="11">
    <source>
        <dbReference type="ARBA" id="ARBA00022960"/>
    </source>
</evidence>
<sequence length="799" mass="90235">MAKKNTHSSSAGNKSTAKPQKASKGRSKKSGKKYPVLRWIGKTAIVLFLLACLFFILVFLGVLGPVPSKDQLQIINNPLASEVYSADGKILGRYYVENRSYASFDEISPNVINALVATEDARFYEHRGIDEIALVRVLVKSVLLRNDHSGGGSTISQQIAKNLFPRVNYGPMSMPVNKLREAIIAYRLERIYSKDEILALYLNTVPFAENIFGIEVAAERFFSKAPAKLDVHEAAVLVGMLKANNYYNPRLHPERALGRRNVVIDQMLKNNYLSAEEAAFYKEKPLGVRYRMISYNQGPAPYFVEMLKPELMEWCSNNQNEKGENYNLYTDGLKITTTVDYNLQIYAQQSVKEYMKDLQKVFDNHWKDRDMFKADPAILKSAIQNQNTSGRSYQEELASYNAKTHTTLFTWDGLESKEVTRLDSLKHYLKMLNAGFIAIDPQEAALKAWVGGIDYRFFKYDHVKAPRQTGSTFKPFVYLAALEENIPPDTYFPNQLKVYKEYDDWTPRNSHDHYEGYYNMKGALAKSINTISVDVLLEAGIDETIEIARDLGISADLPEYPSLALGVASISLKEIVEAFAGLVNDGIPVKANYLVQIADKNGKVLKTFEPNISRSPVVAPENCRAVIKMMEAVIDEGTGRTIRTVYNIPGEFAGKTGTTQNNSDGWFIGLTPRLVTGCWVGADDPRVHFRTTTYGQGAYMALPIVGKFFYKTYRDSKYSSLKNSSFGLPGEEMLAMLSEPGYKEVLDMPKHDFNLADIFKRNEKPSDLGKTRQREAKDKDDGQLWKKIKGIFKKKDKKR</sequence>
<dbReference type="Pfam" id="PF00905">
    <property type="entry name" value="Transpeptidase"/>
    <property type="match status" value="1"/>
</dbReference>